<feature type="transmembrane region" description="Helical" evidence="7">
    <location>
        <begin position="303"/>
        <end position="326"/>
    </location>
</feature>
<feature type="transmembrane region" description="Helical" evidence="7">
    <location>
        <begin position="533"/>
        <end position="552"/>
    </location>
</feature>
<feature type="transmembrane region" description="Helical" evidence="7">
    <location>
        <begin position="479"/>
        <end position="497"/>
    </location>
</feature>
<evidence type="ECO:0000256" key="6">
    <source>
        <dbReference type="ARBA" id="ARBA00023136"/>
    </source>
</evidence>
<comment type="subcellular location">
    <subcellularLocation>
        <location evidence="1 7">Cell membrane</location>
        <topology evidence="1 7">Multi-pass membrane protein</topology>
    </subcellularLocation>
</comment>
<feature type="transmembrane region" description="Helical" evidence="7">
    <location>
        <begin position="418"/>
        <end position="439"/>
    </location>
</feature>
<feature type="transmembrane region" description="Helical" evidence="7">
    <location>
        <begin position="156"/>
        <end position="175"/>
    </location>
</feature>
<feature type="transmembrane region" description="Helical" evidence="7">
    <location>
        <begin position="380"/>
        <end position="406"/>
    </location>
</feature>
<keyword evidence="2 7" id="KW-0813">Transport</keyword>
<feature type="transmembrane region" description="Helical" evidence="7">
    <location>
        <begin position="253"/>
        <end position="273"/>
    </location>
</feature>
<evidence type="ECO:0000256" key="3">
    <source>
        <dbReference type="ARBA" id="ARBA00022475"/>
    </source>
</evidence>
<dbReference type="RefSeq" id="WP_261614078.1">
    <property type="nucleotide sequence ID" value="NZ_JALIDZ010000001.1"/>
</dbReference>
<organism evidence="9 10">
    <name type="scientific">Microbaculum marinisediminis</name>
    <dbReference type="NCBI Taxonomy" id="2931392"/>
    <lineage>
        <taxon>Bacteria</taxon>
        <taxon>Pseudomonadati</taxon>
        <taxon>Pseudomonadota</taxon>
        <taxon>Alphaproteobacteria</taxon>
        <taxon>Hyphomicrobiales</taxon>
        <taxon>Tepidamorphaceae</taxon>
        <taxon>Microbaculum</taxon>
    </lineage>
</organism>
<dbReference type="GO" id="GO:0055085">
    <property type="term" value="P:transmembrane transport"/>
    <property type="evidence" value="ECO:0007669"/>
    <property type="project" value="InterPro"/>
</dbReference>
<dbReference type="EMBL" id="JALIDZ010000001">
    <property type="protein sequence ID" value="MCT8970511.1"/>
    <property type="molecule type" value="Genomic_DNA"/>
</dbReference>
<evidence type="ECO:0000256" key="7">
    <source>
        <dbReference type="RuleBase" id="RU363032"/>
    </source>
</evidence>
<feature type="transmembrane region" description="Helical" evidence="7">
    <location>
        <begin position="105"/>
        <end position="123"/>
    </location>
</feature>
<feature type="transmembrane region" description="Helical" evidence="7">
    <location>
        <begin position="346"/>
        <end position="368"/>
    </location>
</feature>
<evidence type="ECO:0000313" key="9">
    <source>
        <dbReference type="EMBL" id="MCT8970511.1"/>
    </source>
</evidence>
<dbReference type="Pfam" id="PF00528">
    <property type="entry name" value="BPD_transp_1"/>
    <property type="match status" value="2"/>
</dbReference>
<keyword evidence="3" id="KW-1003">Cell membrane</keyword>
<dbReference type="GO" id="GO:0005886">
    <property type="term" value="C:plasma membrane"/>
    <property type="evidence" value="ECO:0007669"/>
    <property type="project" value="UniProtKB-SubCell"/>
</dbReference>
<dbReference type="SUPFAM" id="SSF161098">
    <property type="entry name" value="MetI-like"/>
    <property type="match status" value="2"/>
</dbReference>
<reference evidence="9 10" key="1">
    <citation type="submission" date="2022-04" db="EMBL/GenBank/DDBJ databases">
        <authorList>
            <person name="Ye Y.-Q."/>
            <person name="Du Z.-J."/>
        </authorList>
    </citation>
    <scope>NUCLEOTIDE SEQUENCE [LARGE SCALE GENOMIC DNA]</scope>
    <source>
        <strain evidence="9 10">A6E488</strain>
    </source>
</reference>
<name>A0AAW5QR08_9HYPH</name>
<gene>
    <name evidence="9" type="ORF">MUB46_01420</name>
</gene>
<evidence type="ECO:0000313" key="10">
    <source>
        <dbReference type="Proteomes" id="UP001320898"/>
    </source>
</evidence>
<dbReference type="AlphaFoldDB" id="A0AAW5QR08"/>
<evidence type="ECO:0000259" key="8">
    <source>
        <dbReference type="PROSITE" id="PS50928"/>
    </source>
</evidence>
<proteinExistence type="inferred from homology"/>
<dbReference type="PROSITE" id="PS50928">
    <property type="entry name" value="ABC_TM1"/>
    <property type="match status" value="2"/>
</dbReference>
<protein>
    <submittedName>
        <fullName evidence="9">Iron ABC transporter permease</fullName>
    </submittedName>
</protein>
<comment type="caution">
    <text evidence="9">The sequence shown here is derived from an EMBL/GenBank/DDBJ whole genome shotgun (WGS) entry which is preliminary data.</text>
</comment>
<feature type="transmembrane region" description="Helical" evidence="7">
    <location>
        <begin position="24"/>
        <end position="48"/>
    </location>
</feature>
<dbReference type="InterPro" id="IPR000515">
    <property type="entry name" value="MetI-like"/>
</dbReference>
<dbReference type="PANTHER" id="PTHR30183:SF2">
    <property type="entry name" value="IRON UTILIZATION PROTEIN"/>
    <property type="match status" value="1"/>
</dbReference>
<feature type="domain" description="ABC transmembrane type-1" evidence="8">
    <location>
        <begin position="67"/>
        <end position="272"/>
    </location>
</feature>
<dbReference type="InterPro" id="IPR035906">
    <property type="entry name" value="MetI-like_sf"/>
</dbReference>
<keyword evidence="6 7" id="KW-0472">Membrane</keyword>
<keyword evidence="5 7" id="KW-1133">Transmembrane helix</keyword>
<evidence type="ECO:0000256" key="5">
    <source>
        <dbReference type="ARBA" id="ARBA00022989"/>
    </source>
</evidence>
<sequence>MRRAVNGEAQVVARHRSALRHHPWMVLGALAIAALAVMPIVALVVIAFGGDPSIWPHLLSTVLPRSTWTTVLLMLGVGMLTAIVGVSSAWLVSMCRFPGRGALEWMLLLPLAVPTYVVAYAYVEILDSLGPVQVFIRALFGFQSARDYWFPEVRTLGGAIFVMSFVLYPYVYLTVRATFLMQSMCVLDVSRTLGKTAFGTFFHVALPLARPAVVVGVTLAAMECLNDIGAVQFLGVQTLTLSVYSTWTNRGDLAGAAQIACVMLVVVLFLIWLERRGRRLQRFHHTSRRLQALPDYPLTGWRAAGALAVCGLPVLIGFVFPALYLLDAAARRFATDFGPAYFTLTANSVGLSIVASAVAVAAAVVLAYAARLTGARTVKLLTRIASVGYAVPGTVLAVGILVPLAALDNLVDGMARSLLGISTGLLLTGSTAALVYAYATRFLAVSFGTVEAGLERVTPNIDMAARSLGRTPAAAMREVHLPLLRPAVATAALLVFVDSMKELPATMLLRPFNFETLATHVYTYASMEMVEQGAIAALTIVLAGLVPVALLARTSRLPKRIANQAVRGAVPTI</sequence>
<feature type="transmembrane region" description="Helical" evidence="7">
    <location>
        <begin position="68"/>
        <end position="93"/>
    </location>
</feature>
<dbReference type="Gene3D" id="1.10.3720.10">
    <property type="entry name" value="MetI-like"/>
    <property type="match status" value="2"/>
</dbReference>
<keyword evidence="10" id="KW-1185">Reference proteome</keyword>
<evidence type="ECO:0000256" key="1">
    <source>
        <dbReference type="ARBA" id="ARBA00004651"/>
    </source>
</evidence>
<evidence type="ECO:0000256" key="4">
    <source>
        <dbReference type="ARBA" id="ARBA00022692"/>
    </source>
</evidence>
<comment type="similarity">
    <text evidence="7">Belongs to the binding-protein-dependent transport system permease family.</text>
</comment>
<keyword evidence="4 7" id="KW-0812">Transmembrane</keyword>
<feature type="domain" description="ABC transmembrane type-1" evidence="8">
    <location>
        <begin position="345"/>
        <end position="553"/>
    </location>
</feature>
<dbReference type="PANTHER" id="PTHR30183">
    <property type="entry name" value="MOLYBDENUM TRANSPORT SYSTEM PERMEASE PROTEIN MODB"/>
    <property type="match status" value="1"/>
</dbReference>
<dbReference type="Proteomes" id="UP001320898">
    <property type="component" value="Unassembled WGS sequence"/>
</dbReference>
<feature type="transmembrane region" description="Helical" evidence="7">
    <location>
        <begin position="196"/>
        <end position="222"/>
    </location>
</feature>
<accession>A0AAW5QR08</accession>
<dbReference type="CDD" id="cd06261">
    <property type="entry name" value="TM_PBP2"/>
    <property type="match status" value="2"/>
</dbReference>
<dbReference type="FunFam" id="1.10.3720.10:FF:000088">
    <property type="entry name" value="Iron(III) ABC transporter, permease protein"/>
    <property type="match status" value="1"/>
</dbReference>
<evidence type="ECO:0000256" key="2">
    <source>
        <dbReference type="ARBA" id="ARBA00022448"/>
    </source>
</evidence>